<dbReference type="Proteomes" id="UP000658720">
    <property type="component" value="Unassembled WGS sequence"/>
</dbReference>
<organism evidence="1 2">
    <name type="scientific">Synechocystis salina LEGE 00031</name>
    <dbReference type="NCBI Taxonomy" id="1828736"/>
    <lineage>
        <taxon>Bacteria</taxon>
        <taxon>Bacillati</taxon>
        <taxon>Cyanobacteriota</taxon>
        <taxon>Cyanophyceae</taxon>
        <taxon>Synechococcales</taxon>
        <taxon>Merismopediaceae</taxon>
        <taxon>Synechocystis</taxon>
    </lineage>
</organism>
<evidence type="ECO:0000313" key="1">
    <source>
        <dbReference type="EMBL" id="MBE9252721.1"/>
    </source>
</evidence>
<gene>
    <name evidence="1" type="ORF">IQ217_02405</name>
</gene>
<name>A0ABR9VN01_9SYNC</name>
<sequence>MTLSSLVPIYARSSRKTRLCMRRKKWRYGKIYVYEPRKDLIRNVAREFGWSEQKVRTEIERERFWLLANPWFPLDLKKGE</sequence>
<reference evidence="1 2" key="1">
    <citation type="submission" date="2020-10" db="EMBL/GenBank/DDBJ databases">
        <authorList>
            <person name="Castelo-Branco R."/>
            <person name="Eusebio N."/>
            <person name="Adriana R."/>
            <person name="Vieira A."/>
            <person name="Brugerolle De Fraissinette N."/>
            <person name="Rezende De Castro R."/>
            <person name="Schneider M.P."/>
            <person name="Vasconcelos V."/>
            <person name="Leao P.N."/>
        </authorList>
    </citation>
    <scope>NUCLEOTIDE SEQUENCE [LARGE SCALE GENOMIC DNA]</scope>
    <source>
        <strain evidence="1 2">LEGE 00031</strain>
    </source>
</reference>
<protein>
    <submittedName>
        <fullName evidence="1">Uncharacterized protein</fullName>
    </submittedName>
</protein>
<evidence type="ECO:0000313" key="2">
    <source>
        <dbReference type="Proteomes" id="UP000658720"/>
    </source>
</evidence>
<accession>A0ABR9VN01</accession>
<keyword evidence="2" id="KW-1185">Reference proteome</keyword>
<comment type="caution">
    <text evidence="1">The sequence shown here is derived from an EMBL/GenBank/DDBJ whole genome shotgun (WGS) entry which is preliminary data.</text>
</comment>
<dbReference type="RefSeq" id="WP_144428719.1">
    <property type="nucleotide sequence ID" value="NZ_JADEVV010000004.1"/>
</dbReference>
<proteinExistence type="predicted"/>
<dbReference type="EMBL" id="JADEVV010000004">
    <property type="protein sequence ID" value="MBE9252721.1"/>
    <property type="molecule type" value="Genomic_DNA"/>
</dbReference>